<feature type="region of interest" description="Disordered" evidence="1">
    <location>
        <begin position="127"/>
        <end position="183"/>
    </location>
</feature>
<dbReference type="AlphaFoldDB" id="A0A1R0KPW3"/>
<accession>A0A1R0KPW3</accession>
<keyword evidence="2" id="KW-0732">Signal</keyword>
<sequence length="183" mass="18610">MIRYRSALVVACGVALAAPAVAFAQDDVPSSTPTTTFTPPPMQYPFVAVSPSKSTAGEDVLVSVGCAVADFGEVTSMVLDKIGKFEVTSEDPVILGAVAHLSDKAKPGFYAVKATCKTTTVTINLEVAPGKTPTATPPPTTEPSKGTPPKSITPVKPAAGRQVPKIPVGAPQTGGGGTVAHRK</sequence>
<feature type="chain" id="PRO_5010225289" evidence="2">
    <location>
        <begin position="25"/>
        <end position="183"/>
    </location>
</feature>
<dbReference type="Proteomes" id="UP000187486">
    <property type="component" value="Unassembled WGS sequence"/>
</dbReference>
<dbReference type="OrthoDB" id="3638595at2"/>
<evidence type="ECO:0000313" key="3">
    <source>
        <dbReference type="EMBL" id="OLZ49183.1"/>
    </source>
</evidence>
<evidence type="ECO:0000256" key="2">
    <source>
        <dbReference type="SAM" id="SignalP"/>
    </source>
</evidence>
<dbReference type="STRING" id="76021.BS329_22370"/>
<gene>
    <name evidence="3" type="ORF">BS329_22370</name>
</gene>
<protein>
    <submittedName>
        <fullName evidence="3">Uncharacterized protein</fullName>
    </submittedName>
</protein>
<feature type="signal peptide" evidence="2">
    <location>
        <begin position="1"/>
        <end position="24"/>
    </location>
</feature>
<dbReference type="EMBL" id="MQUQ01000012">
    <property type="protein sequence ID" value="OLZ49183.1"/>
    <property type="molecule type" value="Genomic_DNA"/>
</dbReference>
<proteinExistence type="predicted"/>
<comment type="caution">
    <text evidence="3">The sequence shown here is derived from an EMBL/GenBank/DDBJ whole genome shotgun (WGS) entry which is preliminary data.</text>
</comment>
<organism evidence="3 4">
    <name type="scientific">Amycolatopsis coloradensis</name>
    <dbReference type="NCBI Taxonomy" id="76021"/>
    <lineage>
        <taxon>Bacteria</taxon>
        <taxon>Bacillati</taxon>
        <taxon>Actinomycetota</taxon>
        <taxon>Actinomycetes</taxon>
        <taxon>Pseudonocardiales</taxon>
        <taxon>Pseudonocardiaceae</taxon>
        <taxon>Amycolatopsis</taxon>
    </lineage>
</organism>
<name>A0A1R0KPW3_9PSEU</name>
<evidence type="ECO:0000256" key="1">
    <source>
        <dbReference type="SAM" id="MobiDB-lite"/>
    </source>
</evidence>
<dbReference type="RefSeq" id="WP_076163189.1">
    <property type="nucleotide sequence ID" value="NZ_JBEZVB010000044.1"/>
</dbReference>
<evidence type="ECO:0000313" key="4">
    <source>
        <dbReference type="Proteomes" id="UP000187486"/>
    </source>
</evidence>
<feature type="compositionally biased region" description="Gly residues" evidence="1">
    <location>
        <begin position="172"/>
        <end position="183"/>
    </location>
</feature>
<keyword evidence="4" id="KW-1185">Reference proteome</keyword>
<reference evidence="3 4" key="1">
    <citation type="submission" date="2016-01" db="EMBL/GenBank/DDBJ databases">
        <title>Amycolatopsis coloradensis genome sequencing and assembly.</title>
        <authorList>
            <person name="Mayilraj S."/>
        </authorList>
    </citation>
    <scope>NUCLEOTIDE SEQUENCE [LARGE SCALE GENOMIC DNA]</scope>
    <source>
        <strain evidence="3 4">DSM 44225</strain>
    </source>
</reference>